<dbReference type="Proteomes" id="UP000887561">
    <property type="component" value="Unplaced"/>
</dbReference>
<dbReference type="CDD" id="cd14062">
    <property type="entry name" value="STKc_Raf"/>
    <property type="match status" value="1"/>
</dbReference>
<dbReference type="InterPro" id="IPR008271">
    <property type="entry name" value="Ser/Thr_kinase_AS"/>
</dbReference>
<evidence type="ECO:0000256" key="8">
    <source>
        <dbReference type="ARBA" id="ARBA00022833"/>
    </source>
</evidence>
<evidence type="ECO:0000313" key="19">
    <source>
        <dbReference type="Proteomes" id="UP000887561"/>
    </source>
</evidence>
<evidence type="ECO:0000256" key="10">
    <source>
        <dbReference type="ARBA" id="ARBA00022943"/>
    </source>
</evidence>
<evidence type="ECO:0000256" key="7">
    <source>
        <dbReference type="ARBA" id="ARBA00022777"/>
    </source>
</evidence>
<dbReference type="SUPFAM" id="SSF52025">
    <property type="entry name" value="PA domain"/>
    <property type="match status" value="1"/>
</dbReference>
<dbReference type="SMART" id="SM00455">
    <property type="entry name" value="RBD"/>
    <property type="match status" value="1"/>
</dbReference>
<dbReference type="Gene3D" id="3.30.60.20">
    <property type="match status" value="1"/>
</dbReference>
<dbReference type="SMART" id="SM00109">
    <property type="entry name" value="C1"/>
    <property type="match status" value="1"/>
</dbReference>
<evidence type="ECO:0000256" key="13">
    <source>
        <dbReference type="ARBA" id="ARBA00070327"/>
    </source>
</evidence>
<dbReference type="WBParaSite" id="scaffold35258_cov237.g22300">
    <property type="protein sequence ID" value="scaffold35258_cov237.g22300"/>
    <property type="gene ID" value="scaffold35258_cov237.g22300"/>
</dbReference>
<dbReference type="GO" id="GO:0004709">
    <property type="term" value="F:MAP kinase kinase kinase activity"/>
    <property type="evidence" value="ECO:0007669"/>
    <property type="project" value="TreeGrafter"/>
</dbReference>
<dbReference type="PROSITE" id="PS00107">
    <property type="entry name" value="PROTEIN_KINASE_ATP"/>
    <property type="match status" value="1"/>
</dbReference>
<dbReference type="InterPro" id="IPR011009">
    <property type="entry name" value="Kinase-like_dom_sf"/>
</dbReference>
<dbReference type="Gene3D" id="3.10.20.90">
    <property type="entry name" value="Phosphatidylinositol 3-kinase Catalytic Subunit, Chain A, domain 1"/>
    <property type="match status" value="1"/>
</dbReference>
<evidence type="ECO:0000256" key="12">
    <source>
        <dbReference type="ARBA" id="ARBA00064215"/>
    </source>
</evidence>
<dbReference type="PANTHER" id="PTHR44329">
    <property type="entry name" value="SERINE/THREONINE-PROTEIN KINASE TNNI3K-RELATED"/>
    <property type="match status" value="1"/>
</dbReference>
<proteinExistence type="inferred from homology"/>
<keyword evidence="4" id="KW-0808">Transferase</keyword>
<keyword evidence="19" id="KW-1185">Reference proteome</keyword>
<keyword evidence="6 15" id="KW-0547">Nucleotide-binding</keyword>
<dbReference type="GO" id="GO:0005524">
    <property type="term" value="F:ATP binding"/>
    <property type="evidence" value="ECO:0007669"/>
    <property type="project" value="UniProtKB-UniRule"/>
</dbReference>
<dbReference type="InterPro" id="IPR051681">
    <property type="entry name" value="Ser/Thr_Kinases-Pseudokinases"/>
</dbReference>
<dbReference type="InterPro" id="IPR046349">
    <property type="entry name" value="C1-like_sf"/>
</dbReference>
<evidence type="ECO:0000256" key="6">
    <source>
        <dbReference type="ARBA" id="ARBA00022741"/>
    </source>
</evidence>
<dbReference type="SMART" id="SM00220">
    <property type="entry name" value="S_TKc"/>
    <property type="match status" value="1"/>
</dbReference>
<comment type="similarity">
    <text evidence="1">Belongs to the protein kinase superfamily. TKL Ser/Thr protein kinase family. RAF subfamily.</text>
</comment>
<dbReference type="SUPFAM" id="SSF57889">
    <property type="entry name" value="Cysteine-rich domain"/>
    <property type="match status" value="1"/>
</dbReference>
<dbReference type="Gene3D" id="3.30.200.20">
    <property type="entry name" value="Phosphorylase Kinase, domain 1"/>
    <property type="match status" value="1"/>
</dbReference>
<comment type="subunit">
    <text evidence="12">Interacts with cdf-1 in a zinc-dependent manner which promotes its activity.</text>
</comment>
<dbReference type="InterPro" id="IPR003137">
    <property type="entry name" value="PA_domain"/>
</dbReference>
<dbReference type="Pfam" id="PF02196">
    <property type="entry name" value="RBD"/>
    <property type="match status" value="1"/>
</dbReference>
<feature type="domain" description="RBD" evidence="18">
    <location>
        <begin position="198"/>
        <end position="274"/>
    </location>
</feature>
<dbReference type="InterPro" id="IPR046450">
    <property type="entry name" value="PA_dom_sf"/>
</dbReference>
<dbReference type="FunFam" id="3.30.200.20:FF:000024">
    <property type="entry name" value="B-Raf proto-oncogene serine/threonine-protein kinase"/>
    <property type="match status" value="1"/>
</dbReference>
<reference evidence="20" key="1">
    <citation type="submission" date="2022-11" db="UniProtKB">
        <authorList>
            <consortium name="WormBaseParasite"/>
        </authorList>
    </citation>
    <scope>IDENTIFICATION</scope>
</reference>
<keyword evidence="9 15" id="KW-0067">ATP-binding</keyword>
<dbReference type="PROSITE" id="PS00108">
    <property type="entry name" value="PROTEIN_KINASE_ST"/>
    <property type="match status" value="1"/>
</dbReference>
<sequence>MPALVLPSCDLESQLRIVCEKYSGPHAQIATELLDSLLPGSSGSIPAHHASTSSQGRLDDIVNRGLGVRRKESSLAIVRNLHKNRDRSSSAPNINIVRDELSFEQMYIVMVDCGGFTAFWLGLYQYDDELFDLINPTVEVSYWNAPNPDDFAVTGQPVEVLERNSSARKNVAAVGVGMKNTVKNCMVETNNKPALQHKLIHLHLPFQQHSKLHVRSGISAREAISAILKKRNIIPAMCSVHSDSDPKSEQIDLQLDLDELARRLTRNELWVHSECIDHVFVPKTFLSLTYCGVCRRIILFQGYRCEKCQRCWGQVPALCEPENISCDLESQLRIVCEKYSGPHAQIATELLDSLLPGSSGSIPAHHASTSSQGRLDDIVNRGLGVRRKESSLAIVRNLHKTRDRSSSAPNINIVRDELSFEQMRTLQASSMHSGLYNFINSPKRCADSQPRSHTPSLTRVINGIRTELDNEEEHVNSTDACCSGSSITTATSGIGESIVGNSQSGTITAGGAVCSCSSTSSSSLFPPLLNTPTGLAPPLVSGQSSRHLLPHSFQQRFNQVSSSASASPTSTCSSPLVSNCQNSQQHLLIEGQQPSIAVGGNFLPAPVTLTPPQSAPPQKTSHAFFMDQMRIRSKSPSDRANFAAVSPSTAGSVCSLAGRELTSTTSPGSGIVGIPRRGCERYNKKRGGTIEDWAIRSENVIMKEKIGNGSFGTVYKADYFGTVAVKKLNITNPGPELSLAFKNEVTVLRKARHGNVLNFLGVIKEPELAIVTQWCSGSSLYRHLHVLEPKVDFELQTILDICKQISQGMNYLHSRGVIHRDLKTNNIFLAEGTSVKIGDFGLATVKTRTNALPNGAPNPNPTGSILWMAPEVIRMQCENPYSTQSDVYAFGICLYELLTSKLPYDDIKDRDQILFMVGSGLLRPNIKNLRSDTPRQLRNVFEQCIRFKHSERPEFRMDASMTYSDPPEGCEELSSNYGEVILLERGGCPFIDKVLNAQKAGAKIAIITDSEVGSDDFIDMVSDDTNRKANISCAWLPGNSGRRIRQYLLYTNPSINIDIPLNYTNKPLRDTYSSKPHWELW</sequence>
<keyword evidence="7" id="KW-0418">Kinase</keyword>
<name>A0A915MEX7_MELJA</name>
<dbReference type="InterPro" id="IPR017441">
    <property type="entry name" value="Protein_kinase_ATP_BS"/>
</dbReference>
<dbReference type="Gene3D" id="3.50.30.30">
    <property type="match status" value="1"/>
</dbReference>
<dbReference type="InterPro" id="IPR000719">
    <property type="entry name" value="Prot_kinase_dom"/>
</dbReference>
<accession>A0A915MEX7</accession>
<evidence type="ECO:0000256" key="5">
    <source>
        <dbReference type="ARBA" id="ARBA00022723"/>
    </source>
</evidence>
<evidence type="ECO:0000256" key="4">
    <source>
        <dbReference type="ARBA" id="ARBA00022679"/>
    </source>
</evidence>
<dbReference type="AlphaFoldDB" id="A0A915MEX7"/>
<dbReference type="PROSITE" id="PS50011">
    <property type="entry name" value="PROTEIN_KINASE_DOM"/>
    <property type="match status" value="1"/>
</dbReference>
<dbReference type="SUPFAM" id="SSF56112">
    <property type="entry name" value="Protein kinase-like (PK-like)"/>
    <property type="match status" value="1"/>
</dbReference>
<dbReference type="CDD" id="cd20811">
    <property type="entry name" value="C1_Raf"/>
    <property type="match status" value="1"/>
</dbReference>
<keyword evidence="8" id="KW-0862">Zinc</keyword>
<keyword evidence="11" id="KW-0469">Meiosis</keyword>
<dbReference type="InterPro" id="IPR001245">
    <property type="entry name" value="Ser-Thr/Tyr_kinase_cat_dom"/>
</dbReference>
<keyword evidence="10" id="KW-0896">Oogenesis</keyword>
<dbReference type="Pfam" id="PF00130">
    <property type="entry name" value="C1_1"/>
    <property type="match status" value="1"/>
</dbReference>
<evidence type="ECO:0000259" key="17">
    <source>
        <dbReference type="PROSITE" id="PS50081"/>
    </source>
</evidence>
<dbReference type="Pfam" id="PF07714">
    <property type="entry name" value="PK_Tyr_Ser-Thr"/>
    <property type="match status" value="1"/>
</dbReference>
<evidence type="ECO:0000256" key="1">
    <source>
        <dbReference type="ARBA" id="ARBA00010507"/>
    </source>
</evidence>
<dbReference type="PROSITE" id="PS50081">
    <property type="entry name" value="ZF_DAG_PE_2"/>
    <property type="match status" value="1"/>
</dbReference>
<dbReference type="InterPro" id="IPR002219">
    <property type="entry name" value="PKC_DAG/PE"/>
</dbReference>
<evidence type="ECO:0000313" key="20">
    <source>
        <dbReference type="WBParaSite" id="scaffold35258_cov237.g22300"/>
    </source>
</evidence>
<dbReference type="EC" id="2.7.11.1" evidence="2"/>
<evidence type="ECO:0000256" key="9">
    <source>
        <dbReference type="ARBA" id="ARBA00022840"/>
    </source>
</evidence>
<dbReference type="InterPro" id="IPR003116">
    <property type="entry name" value="RBD_dom"/>
</dbReference>
<keyword evidence="10" id="KW-0221">Differentiation</keyword>
<dbReference type="Pfam" id="PF02225">
    <property type="entry name" value="PA"/>
    <property type="match status" value="1"/>
</dbReference>
<dbReference type="PROSITE" id="PS50898">
    <property type="entry name" value="RBD"/>
    <property type="match status" value="1"/>
</dbReference>
<evidence type="ECO:0000259" key="16">
    <source>
        <dbReference type="PROSITE" id="PS50011"/>
    </source>
</evidence>
<keyword evidence="5" id="KW-0479">Metal-binding</keyword>
<protein>
    <recommendedName>
        <fullName evidence="13">Raf homolog serine/threonine-protein kinase</fullName>
        <ecNumber evidence="2">2.7.11.1</ecNumber>
    </recommendedName>
    <alternativeName>
        <fullName evidence="14">Abnormal cell lineage protein 45</fullName>
    </alternativeName>
</protein>
<evidence type="ECO:0000256" key="3">
    <source>
        <dbReference type="ARBA" id="ARBA00022527"/>
    </source>
</evidence>
<dbReference type="GO" id="GO:0046872">
    <property type="term" value="F:metal ion binding"/>
    <property type="evidence" value="ECO:0007669"/>
    <property type="project" value="UniProtKB-KW"/>
</dbReference>
<evidence type="ECO:0000256" key="11">
    <source>
        <dbReference type="ARBA" id="ARBA00023254"/>
    </source>
</evidence>
<feature type="binding site" evidence="15">
    <location>
        <position position="727"/>
    </location>
    <ligand>
        <name>ATP</name>
        <dbReference type="ChEBI" id="CHEBI:30616"/>
    </ligand>
</feature>
<evidence type="ECO:0000259" key="18">
    <source>
        <dbReference type="PROSITE" id="PS50898"/>
    </source>
</evidence>
<keyword evidence="3" id="KW-0723">Serine/threonine-protein kinase</keyword>
<dbReference type="GO" id="GO:0006950">
    <property type="term" value="P:response to stress"/>
    <property type="evidence" value="ECO:0007669"/>
    <property type="project" value="UniProtKB-ARBA"/>
</dbReference>
<feature type="domain" description="Phorbol-ester/DAG-type" evidence="17">
    <location>
        <begin position="277"/>
        <end position="319"/>
    </location>
</feature>
<dbReference type="Gene3D" id="1.10.510.10">
    <property type="entry name" value="Transferase(Phosphotransferase) domain 1"/>
    <property type="match status" value="1"/>
</dbReference>
<evidence type="ECO:0000256" key="15">
    <source>
        <dbReference type="PROSITE-ProRule" id="PRU10141"/>
    </source>
</evidence>
<evidence type="ECO:0000256" key="14">
    <source>
        <dbReference type="ARBA" id="ARBA00079172"/>
    </source>
</evidence>
<feature type="domain" description="Protein kinase" evidence="16">
    <location>
        <begin position="700"/>
        <end position="964"/>
    </location>
</feature>
<dbReference type="GO" id="GO:0048477">
    <property type="term" value="P:oogenesis"/>
    <property type="evidence" value="ECO:0007669"/>
    <property type="project" value="UniProtKB-KW"/>
</dbReference>
<dbReference type="SUPFAM" id="SSF54236">
    <property type="entry name" value="Ubiquitin-like"/>
    <property type="match status" value="1"/>
</dbReference>
<dbReference type="GO" id="GO:0051321">
    <property type="term" value="P:meiotic cell cycle"/>
    <property type="evidence" value="ECO:0007669"/>
    <property type="project" value="UniProtKB-KW"/>
</dbReference>
<organism evidence="19 20">
    <name type="scientific">Meloidogyne javanica</name>
    <name type="common">Root-knot nematode worm</name>
    <dbReference type="NCBI Taxonomy" id="6303"/>
    <lineage>
        <taxon>Eukaryota</taxon>
        <taxon>Metazoa</taxon>
        <taxon>Ecdysozoa</taxon>
        <taxon>Nematoda</taxon>
        <taxon>Chromadorea</taxon>
        <taxon>Rhabditida</taxon>
        <taxon>Tylenchina</taxon>
        <taxon>Tylenchomorpha</taxon>
        <taxon>Tylenchoidea</taxon>
        <taxon>Meloidogynidae</taxon>
        <taxon>Meloidogyninae</taxon>
        <taxon>Meloidogyne</taxon>
        <taxon>Meloidogyne incognita group</taxon>
    </lineage>
</organism>
<dbReference type="PANTHER" id="PTHR44329:SF262">
    <property type="entry name" value="RAF HOMOLOG SERINE_THREONINE-PROTEIN KINASE RAF"/>
    <property type="match status" value="1"/>
</dbReference>
<evidence type="ECO:0000256" key="2">
    <source>
        <dbReference type="ARBA" id="ARBA00012513"/>
    </source>
</evidence>
<dbReference type="InterPro" id="IPR029071">
    <property type="entry name" value="Ubiquitin-like_domsf"/>
</dbReference>